<evidence type="ECO:0000313" key="4">
    <source>
        <dbReference type="EMBL" id="RDX77588.1"/>
    </source>
</evidence>
<feature type="domain" description="Retroviral polymerase SH3-like" evidence="3">
    <location>
        <begin position="351"/>
        <end position="388"/>
    </location>
</feature>
<proteinExistence type="predicted"/>
<keyword evidence="5" id="KW-1185">Reference proteome</keyword>
<dbReference type="AlphaFoldDB" id="A0A371FGZ7"/>
<accession>A0A371FGZ7</accession>
<evidence type="ECO:0000259" key="2">
    <source>
        <dbReference type="Pfam" id="PF07727"/>
    </source>
</evidence>
<reference evidence="4" key="1">
    <citation type="submission" date="2018-05" db="EMBL/GenBank/DDBJ databases">
        <title>Draft genome of Mucuna pruriens seed.</title>
        <authorList>
            <person name="Nnadi N.E."/>
            <person name="Vos R."/>
            <person name="Hasami M.H."/>
            <person name="Devisetty U.K."/>
            <person name="Aguiy J.C."/>
        </authorList>
    </citation>
    <scope>NUCLEOTIDE SEQUENCE [LARGE SCALE GENOMIC DNA]</scope>
    <source>
        <strain evidence="4">JCA_2017</strain>
    </source>
</reference>
<sequence length="505" mass="58122">MCYVVNTSLANLSIRFEEVFERFKDISTQEGPCGLLRHQIDFTPRTSMSSTKDLALVSQDLVSCANDMLPIACVNYLHFTFKMHGLCGVFMHAHGHYKLVLSITSKLHGLSITFMFEWYDFGSNKIMLAQENNKFGLVKHICASWDRSFDVSCVCALLRIYASLYDDKCFLELKSDDIFLSYVMPKHPLHMFEYEFDMPSLNFKHDVMHSVPMHKHIDNKVMLLGYVVGIQGVKINEKRVKTTQGCRTPKFVRNYFHLGLFSAFKKIKHFPFSNSFMIMFKSNSLPKSKFFALIMEGNTHHTHLRNSYNPMTLYLKGHAHQPHKKNGVMNPPSLGYLVIHLITLLFVSLVVCYVHLPPQERTKLNVQSVQCVFLGYSSRQKGFLCYGPLKIIPCLLLQYKNLNQLLYAIVDAFAMENECWQKVIETKFVFSIKLCLDGSIDHYKARLVVLGNKEEYGLDYDETFTPIVKMTIVHTILTLAASQSWKLHQIDVKNAFLHDDLKGEA</sequence>
<dbReference type="EMBL" id="QJKJ01009135">
    <property type="protein sequence ID" value="RDX77588.1"/>
    <property type="molecule type" value="Genomic_DNA"/>
</dbReference>
<dbReference type="InterPro" id="IPR013103">
    <property type="entry name" value="RVT_2"/>
</dbReference>
<gene>
    <name evidence="4" type="ORF">CR513_42266</name>
</gene>
<dbReference type="Proteomes" id="UP000257109">
    <property type="component" value="Unassembled WGS sequence"/>
</dbReference>
<feature type="non-terminal residue" evidence="4">
    <location>
        <position position="1"/>
    </location>
</feature>
<keyword evidence="1" id="KW-0472">Membrane</keyword>
<dbReference type="OrthoDB" id="7607472at2759"/>
<dbReference type="Pfam" id="PF25597">
    <property type="entry name" value="SH3_retrovirus"/>
    <property type="match status" value="1"/>
</dbReference>
<organism evidence="4 5">
    <name type="scientific">Mucuna pruriens</name>
    <name type="common">Velvet bean</name>
    <name type="synonym">Dolichos pruriens</name>
    <dbReference type="NCBI Taxonomy" id="157652"/>
    <lineage>
        <taxon>Eukaryota</taxon>
        <taxon>Viridiplantae</taxon>
        <taxon>Streptophyta</taxon>
        <taxon>Embryophyta</taxon>
        <taxon>Tracheophyta</taxon>
        <taxon>Spermatophyta</taxon>
        <taxon>Magnoliopsida</taxon>
        <taxon>eudicotyledons</taxon>
        <taxon>Gunneridae</taxon>
        <taxon>Pentapetalae</taxon>
        <taxon>rosids</taxon>
        <taxon>fabids</taxon>
        <taxon>Fabales</taxon>
        <taxon>Fabaceae</taxon>
        <taxon>Papilionoideae</taxon>
        <taxon>50 kb inversion clade</taxon>
        <taxon>NPAAA clade</taxon>
        <taxon>indigoferoid/millettioid clade</taxon>
        <taxon>Phaseoleae</taxon>
        <taxon>Mucuna</taxon>
    </lineage>
</organism>
<evidence type="ECO:0000313" key="5">
    <source>
        <dbReference type="Proteomes" id="UP000257109"/>
    </source>
</evidence>
<keyword evidence="1" id="KW-1133">Transmembrane helix</keyword>
<comment type="caution">
    <text evidence="4">The sequence shown here is derived from an EMBL/GenBank/DDBJ whole genome shotgun (WGS) entry which is preliminary data.</text>
</comment>
<name>A0A371FGZ7_MUCPR</name>
<protein>
    <submittedName>
        <fullName evidence="4">Uncharacterized protein</fullName>
    </submittedName>
</protein>
<evidence type="ECO:0000259" key="3">
    <source>
        <dbReference type="Pfam" id="PF25597"/>
    </source>
</evidence>
<dbReference type="Pfam" id="PF07727">
    <property type="entry name" value="RVT_2"/>
    <property type="match status" value="1"/>
</dbReference>
<dbReference type="InterPro" id="IPR057670">
    <property type="entry name" value="SH3_retrovirus"/>
</dbReference>
<evidence type="ECO:0000256" key="1">
    <source>
        <dbReference type="SAM" id="Phobius"/>
    </source>
</evidence>
<keyword evidence="1" id="KW-0812">Transmembrane</keyword>
<feature type="domain" description="Reverse transcriptase Ty1/copia-type" evidence="2">
    <location>
        <begin position="421"/>
        <end position="503"/>
    </location>
</feature>
<feature type="transmembrane region" description="Helical" evidence="1">
    <location>
        <begin position="334"/>
        <end position="356"/>
    </location>
</feature>